<protein>
    <submittedName>
        <fullName evidence="1">Uncharacterized protein</fullName>
    </submittedName>
</protein>
<keyword evidence="2" id="KW-1185">Reference proteome</keyword>
<sequence>MTPVVYCDAQFSDTQITVTHTQFTVIPSYL</sequence>
<evidence type="ECO:0000313" key="1">
    <source>
        <dbReference type="EMBL" id="KRZ35298.1"/>
    </source>
</evidence>
<dbReference type="Proteomes" id="UP000054721">
    <property type="component" value="Unassembled WGS sequence"/>
</dbReference>
<dbReference type="AlphaFoldDB" id="A0A0V1JJX2"/>
<name>A0A0V1JJX2_9BILA</name>
<evidence type="ECO:0000313" key="2">
    <source>
        <dbReference type="Proteomes" id="UP000054721"/>
    </source>
</evidence>
<accession>A0A0V1JJX2</accession>
<gene>
    <name evidence="1" type="ORF">T02_2252</name>
</gene>
<dbReference type="EMBL" id="JYDW01003950">
    <property type="protein sequence ID" value="KRZ35298.1"/>
    <property type="molecule type" value="Genomic_DNA"/>
</dbReference>
<organism evidence="1 2">
    <name type="scientific">Trichinella nativa</name>
    <dbReference type="NCBI Taxonomy" id="6335"/>
    <lineage>
        <taxon>Eukaryota</taxon>
        <taxon>Metazoa</taxon>
        <taxon>Ecdysozoa</taxon>
        <taxon>Nematoda</taxon>
        <taxon>Enoplea</taxon>
        <taxon>Dorylaimia</taxon>
        <taxon>Trichinellida</taxon>
        <taxon>Trichinellidae</taxon>
        <taxon>Trichinella</taxon>
    </lineage>
</organism>
<reference evidence="1 2" key="1">
    <citation type="submission" date="2015-05" db="EMBL/GenBank/DDBJ databases">
        <title>Evolution of Trichinella species and genotypes.</title>
        <authorList>
            <person name="Korhonen P.K."/>
            <person name="Edoardo P."/>
            <person name="Giuseppe L.R."/>
            <person name="Gasser R.B."/>
        </authorList>
    </citation>
    <scope>NUCLEOTIDE SEQUENCE [LARGE SCALE GENOMIC DNA]</scope>
    <source>
        <strain evidence="1">ISS10</strain>
    </source>
</reference>
<proteinExistence type="predicted"/>
<comment type="caution">
    <text evidence="1">The sequence shown here is derived from an EMBL/GenBank/DDBJ whole genome shotgun (WGS) entry which is preliminary data.</text>
</comment>